<evidence type="ECO:0000313" key="3">
    <source>
        <dbReference type="EMBL" id="ALJ03909.1"/>
    </source>
</evidence>
<accession>A0A0P0D5K0</accession>
<dbReference type="AlphaFoldDB" id="A0A0P0D5K0"/>
<protein>
    <submittedName>
        <fullName evidence="3">Fumarylacetoacetate hydrolase</fullName>
    </submittedName>
</protein>
<reference evidence="3 4" key="1">
    <citation type="submission" date="2015-10" db="EMBL/GenBank/DDBJ databases">
        <authorList>
            <person name="Gilbert D.G."/>
        </authorList>
    </citation>
    <scope>NUCLEOTIDE SEQUENCE [LARGE SCALE GENOMIC DNA]</scope>
    <source>
        <strain evidence="4">HZ-22</strain>
    </source>
</reference>
<dbReference type="RefSeq" id="WP_054724111.1">
    <property type="nucleotide sequence ID" value="NZ_CP012898.1"/>
</dbReference>
<dbReference type="InterPro" id="IPR036663">
    <property type="entry name" value="Fumarylacetoacetase_C_sf"/>
</dbReference>
<dbReference type="KEGG" id="ahz:APS56_01530"/>
<feature type="domain" description="Fumarylacetoacetase-like C-terminal" evidence="2">
    <location>
        <begin position="2"/>
        <end position="194"/>
    </location>
</feature>
<keyword evidence="3" id="KW-0378">Hydrolase</keyword>
<dbReference type="PANTHER" id="PTHR11820">
    <property type="entry name" value="ACYLPYRUVASE"/>
    <property type="match status" value="1"/>
</dbReference>
<dbReference type="OrthoDB" id="9805307at2"/>
<keyword evidence="1" id="KW-0479">Metal-binding</keyword>
<keyword evidence="4" id="KW-1185">Reference proteome</keyword>
<sequence length="204" mass="22386">MKILAIGKNYVNDKAEISANKTGNQIIFSKPESSLVENNKDVVYPSFTNQLNYEVELVIKIGKTGKDISLNDAPAYISEIGIGIDYTAKDVFNACRETKGPWDLGKGFDGAAPISSFKPVSNFPDLNNINFNLVINGEDKQVGNTNYMIYNFAEIIAFTSKYMTLNPGDLIFTGTPATGTGVIQKGDHLQASIEKELLLDFKMI</sequence>
<dbReference type="EMBL" id="CP012898">
    <property type="protein sequence ID" value="ALJ03909.1"/>
    <property type="molecule type" value="Genomic_DNA"/>
</dbReference>
<dbReference type="SUPFAM" id="SSF56529">
    <property type="entry name" value="FAH"/>
    <property type="match status" value="1"/>
</dbReference>
<dbReference type="Gene3D" id="3.90.850.10">
    <property type="entry name" value="Fumarylacetoacetase-like, C-terminal domain"/>
    <property type="match status" value="1"/>
</dbReference>
<evidence type="ECO:0000313" key="4">
    <source>
        <dbReference type="Proteomes" id="UP000057981"/>
    </source>
</evidence>
<gene>
    <name evidence="3" type="ORF">APS56_01530</name>
</gene>
<organism evidence="3 4">
    <name type="scientific">Pseudalgibacter alginicilyticus</name>
    <dbReference type="NCBI Taxonomy" id="1736674"/>
    <lineage>
        <taxon>Bacteria</taxon>
        <taxon>Pseudomonadati</taxon>
        <taxon>Bacteroidota</taxon>
        <taxon>Flavobacteriia</taxon>
        <taxon>Flavobacteriales</taxon>
        <taxon>Flavobacteriaceae</taxon>
        <taxon>Pseudalgibacter</taxon>
    </lineage>
</organism>
<dbReference type="STRING" id="1736674.APS56_01530"/>
<dbReference type="PATRIC" id="fig|1736674.3.peg.321"/>
<evidence type="ECO:0000259" key="2">
    <source>
        <dbReference type="Pfam" id="PF01557"/>
    </source>
</evidence>
<dbReference type="GO" id="GO:0018773">
    <property type="term" value="F:acetylpyruvate hydrolase activity"/>
    <property type="evidence" value="ECO:0007669"/>
    <property type="project" value="TreeGrafter"/>
</dbReference>
<evidence type="ECO:0000256" key="1">
    <source>
        <dbReference type="ARBA" id="ARBA00022723"/>
    </source>
</evidence>
<proteinExistence type="predicted"/>
<dbReference type="Pfam" id="PF01557">
    <property type="entry name" value="FAA_hydrolase"/>
    <property type="match status" value="1"/>
</dbReference>
<dbReference type="Proteomes" id="UP000057981">
    <property type="component" value="Chromosome"/>
</dbReference>
<dbReference type="GO" id="GO:0046872">
    <property type="term" value="F:metal ion binding"/>
    <property type="evidence" value="ECO:0007669"/>
    <property type="project" value="UniProtKB-KW"/>
</dbReference>
<name>A0A0P0D5K0_9FLAO</name>
<dbReference type="InterPro" id="IPR011234">
    <property type="entry name" value="Fumarylacetoacetase-like_C"/>
</dbReference>
<dbReference type="PANTHER" id="PTHR11820:SF7">
    <property type="entry name" value="ACYLPYRUVASE FAHD1, MITOCHONDRIAL"/>
    <property type="match status" value="1"/>
</dbReference>